<evidence type="ECO:0000313" key="3">
    <source>
        <dbReference type="Proteomes" id="UP000462621"/>
    </source>
</evidence>
<comment type="caution">
    <text evidence="2">The sequence shown here is derived from an EMBL/GenBank/DDBJ whole genome shotgun (WGS) entry which is preliminary data.</text>
</comment>
<dbReference type="SUPFAM" id="SSF55729">
    <property type="entry name" value="Acyl-CoA N-acyltransferases (Nat)"/>
    <property type="match status" value="1"/>
</dbReference>
<evidence type="ECO:0000259" key="1">
    <source>
        <dbReference type="PROSITE" id="PS51186"/>
    </source>
</evidence>
<evidence type="ECO:0000313" key="2">
    <source>
        <dbReference type="EMBL" id="MZI93776.1"/>
    </source>
</evidence>
<dbReference type="AlphaFoldDB" id="A0A7X4LL18"/>
<accession>A0A7X4LL18</accession>
<dbReference type="InterPro" id="IPR016181">
    <property type="entry name" value="Acyl_CoA_acyltransferase"/>
</dbReference>
<gene>
    <name evidence="2" type="ORF">F9817_11290</name>
</gene>
<dbReference type="Gene3D" id="3.40.630.30">
    <property type="match status" value="1"/>
</dbReference>
<sequence>MRLVKVTSDNIHVYTNLAQAYEAEFSLIMGKKPDKNGLFPLDTQLGGDVMGYLCYIDDLPAGHAAIEHIAHDHFDICDFYVAPVFRQQQTGRQFASLLFEMLRGKWEIKQVEGAEHATKFWRRVVNEYTAGHYREDQYQCPRWGLVTRQCFDHKLP</sequence>
<keyword evidence="3" id="KW-1185">Reference proteome</keyword>
<reference evidence="2 3" key="1">
    <citation type="submission" date="2019-10" db="EMBL/GenBank/DDBJ databases">
        <title>Vibrio sp. nov. isolated from a shrimp pond.</title>
        <authorList>
            <person name="Gomez-Gil B."/>
            <person name="Enciso-Ibarra J."/>
            <person name="Enciso-Ibarra K."/>
            <person name="Bolan-Mejia C."/>
        </authorList>
    </citation>
    <scope>NUCLEOTIDE SEQUENCE [LARGE SCALE GENOMIC DNA]</scope>
    <source>
        <strain evidence="2 3">CAIM 722</strain>
    </source>
</reference>
<dbReference type="PROSITE" id="PS51186">
    <property type="entry name" value="GNAT"/>
    <property type="match status" value="1"/>
</dbReference>
<feature type="domain" description="N-acetyltransferase" evidence="1">
    <location>
        <begin position="1"/>
        <end position="156"/>
    </location>
</feature>
<dbReference type="GO" id="GO:0016747">
    <property type="term" value="F:acyltransferase activity, transferring groups other than amino-acyl groups"/>
    <property type="evidence" value="ECO:0007669"/>
    <property type="project" value="InterPro"/>
</dbReference>
<protein>
    <recommendedName>
        <fullName evidence="1">N-acetyltransferase domain-containing protein</fullName>
    </recommendedName>
</protein>
<dbReference type="EMBL" id="WEKT01000017">
    <property type="protein sequence ID" value="MZI93776.1"/>
    <property type="molecule type" value="Genomic_DNA"/>
</dbReference>
<dbReference type="RefSeq" id="WP_161155557.1">
    <property type="nucleotide sequence ID" value="NZ_WEKT01000017.1"/>
</dbReference>
<dbReference type="InterPro" id="IPR000182">
    <property type="entry name" value="GNAT_dom"/>
</dbReference>
<organism evidence="2 3">
    <name type="scientific">Vibrio eleionomae</name>
    <dbReference type="NCBI Taxonomy" id="2653505"/>
    <lineage>
        <taxon>Bacteria</taxon>
        <taxon>Pseudomonadati</taxon>
        <taxon>Pseudomonadota</taxon>
        <taxon>Gammaproteobacteria</taxon>
        <taxon>Vibrionales</taxon>
        <taxon>Vibrionaceae</taxon>
        <taxon>Vibrio</taxon>
    </lineage>
</organism>
<dbReference type="Proteomes" id="UP000462621">
    <property type="component" value="Unassembled WGS sequence"/>
</dbReference>
<name>A0A7X4LL18_9VIBR</name>
<proteinExistence type="predicted"/>